<organism evidence="2 3">
    <name type="scientific">Teichococcus deserti</name>
    <dbReference type="NCBI Taxonomy" id="1817963"/>
    <lineage>
        <taxon>Bacteria</taxon>
        <taxon>Pseudomonadati</taxon>
        <taxon>Pseudomonadota</taxon>
        <taxon>Alphaproteobacteria</taxon>
        <taxon>Acetobacterales</taxon>
        <taxon>Roseomonadaceae</taxon>
        <taxon>Roseomonas</taxon>
    </lineage>
</organism>
<name>A0A1V2H8J6_9PROT</name>
<evidence type="ECO:0000313" key="2">
    <source>
        <dbReference type="EMBL" id="ONG59127.1"/>
    </source>
</evidence>
<proteinExistence type="predicted"/>
<dbReference type="Proteomes" id="UP000188879">
    <property type="component" value="Unassembled WGS sequence"/>
</dbReference>
<protein>
    <submittedName>
        <fullName evidence="2">Uncharacterized protein</fullName>
    </submittedName>
</protein>
<sequence length="63" mass="6344">MPPGGSVGEGQDAEVLAMGSGRVPPQAQGAGLVGGRRREWHEPARGAEAIEGVNLRAQPTVGA</sequence>
<gene>
    <name evidence="2" type="ORF">BKE38_00155</name>
</gene>
<evidence type="ECO:0000256" key="1">
    <source>
        <dbReference type="SAM" id="MobiDB-lite"/>
    </source>
</evidence>
<feature type="region of interest" description="Disordered" evidence="1">
    <location>
        <begin position="1"/>
        <end position="37"/>
    </location>
</feature>
<comment type="caution">
    <text evidence="2">The sequence shown here is derived from an EMBL/GenBank/DDBJ whole genome shotgun (WGS) entry which is preliminary data.</text>
</comment>
<reference evidence="2 3" key="1">
    <citation type="submission" date="2016-10" db="EMBL/GenBank/DDBJ databases">
        <title>Draft Genome sequence of Roseomonas sp. strain M3.</title>
        <authorList>
            <person name="Subhash Y."/>
            <person name="Lee S."/>
        </authorList>
    </citation>
    <scope>NUCLEOTIDE SEQUENCE [LARGE SCALE GENOMIC DNA]</scope>
    <source>
        <strain evidence="2 3">M3</strain>
    </source>
</reference>
<accession>A0A1V2H8J6</accession>
<evidence type="ECO:0000313" key="3">
    <source>
        <dbReference type="Proteomes" id="UP000188879"/>
    </source>
</evidence>
<dbReference type="AlphaFoldDB" id="A0A1V2H8J6"/>
<dbReference type="EMBL" id="MLCO01000001">
    <property type="protein sequence ID" value="ONG59127.1"/>
    <property type="molecule type" value="Genomic_DNA"/>
</dbReference>
<keyword evidence="3" id="KW-1185">Reference proteome</keyword>